<dbReference type="Bgee" id="ENSSSAG00000059582">
    <property type="expression patterns" value="Expressed in midgut and 5 other cell types or tissues"/>
</dbReference>
<dbReference type="AlphaFoldDB" id="C0H9R8"/>
<gene>
    <name evidence="1" type="primary">TCB2</name>
</gene>
<accession>C0H9R8</accession>
<reference evidence="1" key="2">
    <citation type="journal article" date="2010" name="BMC Genomics">
        <title>Salmo salar and Esox lucius full-length cDNA sequences reveal changes in evolutionary pressures on a post-tetraploidization genome.</title>
        <authorList>
            <person name="Leong J.S."/>
            <person name="Jantzen S.G."/>
            <person name="von Schalburg K.R."/>
            <person name="Cooper G.A."/>
            <person name="Messmer A.M."/>
            <person name="Liao N.Y."/>
            <person name="Munro S."/>
            <person name="Moore R."/>
            <person name="Holt R.A."/>
            <person name="Jones S.J."/>
            <person name="Davidson W.S."/>
            <person name="Koop B.F."/>
        </authorList>
    </citation>
    <scope>NUCLEOTIDE SEQUENCE</scope>
    <source>
        <tissue evidence="1">Brain</tissue>
    </source>
</reference>
<dbReference type="GO" id="GO:0003676">
    <property type="term" value="F:nucleic acid binding"/>
    <property type="evidence" value="ECO:0007669"/>
    <property type="project" value="InterPro"/>
</dbReference>
<proteinExistence type="evidence at transcript level"/>
<organism evidence="1">
    <name type="scientific">Salmo salar</name>
    <name type="common">Atlantic salmon</name>
    <dbReference type="NCBI Taxonomy" id="8030"/>
    <lineage>
        <taxon>Eukaryota</taxon>
        <taxon>Metazoa</taxon>
        <taxon>Chordata</taxon>
        <taxon>Craniata</taxon>
        <taxon>Vertebrata</taxon>
        <taxon>Euteleostomi</taxon>
        <taxon>Actinopterygii</taxon>
        <taxon>Neopterygii</taxon>
        <taxon>Teleostei</taxon>
        <taxon>Protacanthopterygii</taxon>
        <taxon>Salmoniformes</taxon>
        <taxon>Salmonidae</taxon>
        <taxon>Salmoninae</taxon>
        <taxon>Salmo</taxon>
    </lineage>
</organism>
<dbReference type="OMA" id="KIANTRH"/>
<protein>
    <submittedName>
        <fullName evidence="1">Transposable element Tcb2 transposase</fullName>
    </submittedName>
</protein>
<reference evidence="1" key="1">
    <citation type="submission" date="2009-02" db="EMBL/GenBank/DDBJ databases">
        <authorList>
            <consortium name="cGRASP (B.F. Koop &amp; W.S. Davidson)"/>
            <person name="Leong J."/>
            <person name="von Schalburg K."/>
            <person name="Cooper G."/>
            <person name="Moore R."/>
            <person name="Holt R."/>
            <person name="Davidson W.S."/>
            <person name="Koop B.F."/>
        </authorList>
    </citation>
    <scope>NUCLEOTIDE SEQUENCE</scope>
    <source>
        <tissue evidence="1">Brain</tissue>
    </source>
</reference>
<name>C0H9R8_SALSA</name>
<sequence length="85" mass="9499">MLMAVWIWRKQHESMEPSCLVSTVQAGGGGVMVWGMFSWQTLGSLIAIDTSLYATAYLNMLAEDLASQLLANTRKKIKIANTRHR</sequence>
<evidence type="ECO:0000313" key="1">
    <source>
        <dbReference type="EMBL" id="ACN10787.1"/>
    </source>
</evidence>
<dbReference type="Gene3D" id="3.30.420.10">
    <property type="entry name" value="Ribonuclease H-like superfamily/Ribonuclease H"/>
    <property type="match status" value="1"/>
</dbReference>
<dbReference type="EMBL" id="BT059074">
    <property type="protein sequence ID" value="ACN10787.1"/>
    <property type="molecule type" value="mRNA"/>
</dbReference>
<reference evidence="1" key="3">
    <citation type="submission" date="2010-08" db="EMBL/GenBank/DDBJ databases">
        <authorList>
            <consortium name="cGRASP (B.F. Koop &amp; W.S. Davidson)"/>
        </authorList>
    </citation>
    <scope>NUCLEOTIDE SEQUENCE</scope>
    <source>
        <tissue evidence="1">Brain</tissue>
    </source>
</reference>
<dbReference type="InterPro" id="IPR036397">
    <property type="entry name" value="RNaseH_sf"/>
</dbReference>